<organism evidence="7 8">
    <name type="scientific">Paraconexibacter antarcticus</name>
    <dbReference type="NCBI Taxonomy" id="2949664"/>
    <lineage>
        <taxon>Bacteria</taxon>
        <taxon>Bacillati</taxon>
        <taxon>Actinomycetota</taxon>
        <taxon>Thermoleophilia</taxon>
        <taxon>Solirubrobacterales</taxon>
        <taxon>Paraconexibacteraceae</taxon>
        <taxon>Paraconexibacter</taxon>
    </lineage>
</organism>
<keyword evidence="5" id="KW-1133">Transmembrane helix</keyword>
<keyword evidence="6" id="KW-0472">Membrane</keyword>
<evidence type="ECO:0000256" key="3">
    <source>
        <dbReference type="ARBA" id="ARBA00022475"/>
    </source>
</evidence>
<dbReference type="Proteomes" id="UP001056035">
    <property type="component" value="Chromosome"/>
</dbReference>
<dbReference type="Pfam" id="PF07681">
    <property type="entry name" value="DoxX"/>
    <property type="match status" value="1"/>
</dbReference>
<comment type="subcellular location">
    <subcellularLocation>
        <location evidence="1">Cell membrane</location>
        <topology evidence="1">Multi-pass membrane protein</topology>
    </subcellularLocation>
</comment>
<gene>
    <name evidence="7" type="ORF">NBH00_01655</name>
</gene>
<reference evidence="7 8" key="1">
    <citation type="submission" date="2022-06" db="EMBL/GenBank/DDBJ databases">
        <title>Paraconexibacter antarcticus.</title>
        <authorList>
            <person name="Kim C.S."/>
        </authorList>
    </citation>
    <scope>NUCLEOTIDE SEQUENCE [LARGE SCALE GENOMIC DNA]</scope>
    <source>
        <strain evidence="7 8">02-257</strain>
    </source>
</reference>
<comment type="similarity">
    <text evidence="2">Belongs to the DoxX family.</text>
</comment>
<evidence type="ECO:0000256" key="1">
    <source>
        <dbReference type="ARBA" id="ARBA00004651"/>
    </source>
</evidence>
<evidence type="ECO:0000256" key="4">
    <source>
        <dbReference type="ARBA" id="ARBA00022692"/>
    </source>
</evidence>
<proteinExistence type="inferred from homology"/>
<evidence type="ECO:0000313" key="8">
    <source>
        <dbReference type="Proteomes" id="UP001056035"/>
    </source>
</evidence>
<dbReference type="PANTHER" id="PTHR33452:SF1">
    <property type="entry name" value="INNER MEMBRANE PROTEIN YPHA-RELATED"/>
    <property type="match status" value="1"/>
</dbReference>
<name>A0ABY5DSB9_9ACTN</name>
<protein>
    <submittedName>
        <fullName evidence="7">DoxX family protein</fullName>
    </submittedName>
</protein>
<evidence type="ECO:0000256" key="5">
    <source>
        <dbReference type="ARBA" id="ARBA00022989"/>
    </source>
</evidence>
<evidence type="ECO:0000313" key="7">
    <source>
        <dbReference type="EMBL" id="UTI64925.1"/>
    </source>
</evidence>
<accession>A0ABY5DSB9</accession>
<dbReference type="RefSeq" id="WP_254571617.1">
    <property type="nucleotide sequence ID" value="NZ_CP098502.1"/>
</dbReference>
<evidence type="ECO:0000256" key="2">
    <source>
        <dbReference type="ARBA" id="ARBA00006679"/>
    </source>
</evidence>
<dbReference type="InterPro" id="IPR051907">
    <property type="entry name" value="DoxX-like_oxidoreductase"/>
</dbReference>
<dbReference type="InterPro" id="IPR032808">
    <property type="entry name" value="DoxX"/>
</dbReference>
<keyword evidence="8" id="KW-1185">Reference proteome</keyword>
<keyword evidence="4" id="KW-0812">Transmembrane</keyword>
<evidence type="ECO:0000256" key="6">
    <source>
        <dbReference type="ARBA" id="ARBA00023136"/>
    </source>
</evidence>
<keyword evidence="3" id="KW-1003">Cell membrane</keyword>
<dbReference type="EMBL" id="CP098502">
    <property type="protein sequence ID" value="UTI64925.1"/>
    <property type="molecule type" value="Genomic_DNA"/>
</dbReference>
<sequence length="178" mass="17422">MRLGMTVLRVVVGGLFVGHGLQKLTGAFGGGGLEKTGEAFESMGLTPGRTHATVAGAAEAGGGALLAAGFLTPLGATAVTGTMAMAIHKVHAQNGPWATKNGFEYNLVLMAAVFAITAQGPGSLSLDWFRDADEGSLFSAFAQLAAGVGGTAAVLKATEAGLIPPVGGTTPAAAAAAA</sequence>
<dbReference type="PANTHER" id="PTHR33452">
    <property type="entry name" value="OXIDOREDUCTASE CATD-RELATED"/>
    <property type="match status" value="1"/>
</dbReference>